<reference evidence="4" key="1">
    <citation type="journal article" date="2009" name="Environ. Microbiol.">
        <title>Contribution of mobile genetic elements to Desulfovibrio vulgaris genome plasticity.</title>
        <authorList>
            <person name="Walker C.B."/>
            <person name="Stolyar S."/>
            <person name="Chivian D."/>
            <person name="Pinel N."/>
            <person name="Gabster J.A."/>
            <person name="Dehal P.S."/>
            <person name="He Z."/>
            <person name="Yang Z.K."/>
            <person name="Yen H.C."/>
            <person name="Zhou J."/>
            <person name="Wall J.D."/>
            <person name="Hazen T.C."/>
            <person name="Arkin A.P."/>
            <person name="Stahl D.A."/>
        </authorList>
    </citation>
    <scope>NUCLEOTIDE SEQUENCE [LARGE SCALE GENOMIC DNA]</scope>
    <source>
        <strain evidence="4">DP4</strain>
    </source>
</reference>
<feature type="region of interest" description="Disordered" evidence="1">
    <location>
        <begin position="59"/>
        <end position="78"/>
    </location>
</feature>
<evidence type="ECO:0000259" key="2">
    <source>
        <dbReference type="PROSITE" id="PS51833"/>
    </source>
</evidence>
<protein>
    <submittedName>
        <fullName evidence="3">Putative signal transduction protein</fullName>
    </submittedName>
</protein>
<dbReference type="InterPro" id="IPR052340">
    <property type="entry name" value="RNase_Y/CdgJ"/>
</dbReference>
<feature type="domain" description="HDOD" evidence="2">
    <location>
        <begin position="151"/>
        <end position="346"/>
    </location>
</feature>
<dbReference type="PANTHER" id="PTHR33525">
    <property type="match status" value="1"/>
</dbReference>
<dbReference type="Gene3D" id="1.10.3210.10">
    <property type="entry name" value="Hypothetical protein af1432"/>
    <property type="match status" value="1"/>
</dbReference>
<dbReference type="AlphaFoldDB" id="A0A0H3A999"/>
<gene>
    <name evidence="3" type="ordered locus">Dvul_1873</name>
</gene>
<accession>A0A0H3A999</accession>
<dbReference type="Proteomes" id="UP000009173">
    <property type="component" value="Chromosome"/>
</dbReference>
<evidence type="ECO:0000313" key="4">
    <source>
        <dbReference type="Proteomes" id="UP000009173"/>
    </source>
</evidence>
<sequence length="415" mass="45144">MRTLSLNRLLPGMVLVETVRDINGRRLFPAGHEVTESTLRILAMWGVTEVVVVDDRSPATAGAHTDSRADLQAHPHSMPSPAWAEVKRRFHGCDIEHPHNRVMAEELATRLEERSPCILGAADISTGHVGAQCACPPPVDRPTLLELGTRLATLPETFHRLTEVLHDPMSTAADAAEIISYDPDLASRLLRFANSAYFGLRSPVDNINRAVIVIGVAQLMVIATGTCLIRSFRGIPSRMVDMRTFWQHSVACGVAARILAVHAGLEATDRLFLSGLLHDIGRLVTFIHLPDHAACLLQEAARRQVRLVDIEEEIVGADHGEIGAALLTHWNCPSYLVDDQRAVHAPDIPERRHAILAAADALANLFGPGSSGERLMPRLSAETWQATGLAPTAFATAAAQLERQVGDLLQCMEAL</sequence>
<dbReference type="PANTHER" id="PTHR33525:SF3">
    <property type="entry name" value="RIBONUCLEASE Y"/>
    <property type="match status" value="1"/>
</dbReference>
<dbReference type="InterPro" id="IPR013976">
    <property type="entry name" value="HDOD"/>
</dbReference>
<dbReference type="PROSITE" id="PS51833">
    <property type="entry name" value="HDOD"/>
    <property type="match status" value="1"/>
</dbReference>
<organism evidence="3 4">
    <name type="scientific">Nitratidesulfovibrio vulgaris (strain DP4)</name>
    <name type="common">Desulfovibrio vulgaris</name>
    <dbReference type="NCBI Taxonomy" id="391774"/>
    <lineage>
        <taxon>Bacteria</taxon>
        <taxon>Pseudomonadati</taxon>
        <taxon>Thermodesulfobacteriota</taxon>
        <taxon>Desulfovibrionia</taxon>
        <taxon>Desulfovibrionales</taxon>
        <taxon>Desulfovibrionaceae</taxon>
        <taxon>Nitratidesulfovibrio</taxon>
    </lineage>
</organism>
<dbReference type="HOGENOM" id="CLU_048246_4_1_7"/>
<evidence type="ECO:0000313" key="3">
    <source>
        <dbReference type="EMBL" id="ABM28890.1"/>
    </source>
</evidence>
<name>A0A0H3A999_NITV4</name>
<dbReference type="Pfam" id="PF08668">
    <property type="entry name" value="HDOD"/>
    <property type="match status" value="1"/>
</dbReference>
<dbReference type="InterPro" id="IPR003607">
    <property type="entry name" value="HD/PDEase_dom"/>
</dbReference>
<dbReference type="SMART" id="SM00471">
    <property type="entry name" value="HDc"/>
    <property type="match status" value="1"/>
</dbReference>
<dbReference type="SUPFAM" id="SSF109604">
    <property type="entry name" value="HD-domain/PDEase-like"/>
    <property type="match status" value="1"/>
</dbReference>
<dbReference type="RefSeq" id="WP_011792514.1">
    <property type="nucleotide sequence ID" value="NC_008751.1"/>
</dbReference>
<dbReference type="CDD" id="cd00077">
    <property type="entry name" value="HDc"/>
    <property type="match status" value="1"/>
</dbReference>
<evidence type="ECO:0000256" key="1">
    <source>
        <dbReference type="SAM" id="MobiDB-lite"/>
    </source>
</evidence>
<proteinExistence type="predicted"/>
<dbReference type="EMBL" id="CP000527">
    <property type="protein sequence ID" value="ABM28890.1"/>
    <property type="molecule type" value="Genomic_DNA"/>
</dbReference>
<dbReference type="KEGG" id="dvl:Dvul_1873"/>